<dbReference type="AlphaFoldDB" id="A0A445MWQ9"/>
<dbReference type="SUPFAM" id="SSF47413">
    <property type="entry name" value="lambda repressor-like DNA-binding domains"/>
    <property type="match status" value="1"/>
</dbReference>
<evidence type="ECO:0000313" key="4">
    <source>
        <dbReference type="EMBL" id="SPD73781.1"/>
    </source>
</evidence>
<dbReference type="PANTHER" id="PTHR46797:SF1">
    <property type="entry name" value="METHYLPHOSPHONATE SYNTHASE"/>
    <property type="match status" value="1"/>
</dbReference>
<dbReference type="Gene3D" id="1.10.260.40">
    <property type="entry name" value="lambda repressor-like DNA-binding domains"/>
    <property type="match status" value="1"/>
</dbReference>
<proteinExistence type="predicted"/>
<evidence type="ECO:0000259" key="3">
    <source>
        <dbReference type="PROSITE" id="PS50943"/>
    </source>
</evidence>
<keyword evidence="2" id="KW-1133">Transmembrane helix</keyword>
<evidence type="ECO:0000256" key="2">
    <source>
        <dbReference type="SAM" id="Phobius"/>
    </source>
</evidence>
<dbReference type="EMBL" id="OJIN01000108">
    <property type="protein sequence ID" value="SPD73781.1"/>
    <property type="molecule type" value="Genomic_DNA"/>
</dbReference>
<keyword evidence="2" id="KW-0472">Membrane</keyword>
<dbReference type="PROSITE" id="PS50943">
    <property type="entry name" value="HTH_CROC1"/>
    <property type="match status" value="1"/>
</dbReference>
<sequence>MVIKQKGSLKMVAFYKKPYIAILSRKIAGYIGFINMLWLDIYGIMSKPNESPNVLLGRRIRSLRIHKRWTQQKLGEKADINYKFLGEIERGQQNPSFGVLAKIANALNVRLPELFRFEPVISG</sequence>
<accession>A0A445MWQ9</accession>
<feature type="transmembrane region" description="Helical" evidence="2">
    <location>
        <begin position="27"/>
        <end position="45"/>
    </location>
</feature>
<keyword evidence="1" id="KW-0238">DNA-binding</keyword>
<organism evidence="4">
    <name type="scientific">uncultured Desulfobacterium sp</name>
    <dbReference type="NCBI Taxonomy" id="201089"/>
    <lineage>
        <taxon>Bacteria</taxon>
        <taxon>Pseudomonadati</taxon>
        <taxon>Thermodesulfobacteriota</taxon>
        <taxon>Desulfobacteria</taxon>
        <taxon>Desulfobacterales</taxon>
        <taxon>Desulfobacteriaceae</taxon>
        <taxon>Desulfobacterium</taxon>
        <taxon>environmental samples</taxon>
    </lineage>
</organism>
<gene>
    <name evidence="4" type="ORF">PITCH_A1960010</name>
</gene>
<name>A0A445MWQ9_9BACT</name>
<dbReference type="SMART" id="SM00530">
    <property type="entry name" value="HTH_XRE"/>
    <property type="match status" value="1"/>
</dbReference>
<evidence type="ECO:0000256" key="1">
    <source>
        <dbReference type="ARBA" id="ARBA00023125"/>
    </source>
</evidence>
<dbReference type="CDD" id="cd00093">
    <property type="entry name" value="HTH_XRE"/>
    <property type="match status" value="1"/>
</dbReference>
<dbReference type="InterPro" id="IPR010982">
    <property type="entry name" value="Lambda_DNA-bd_dom_sf"/>
</dbReference>
<dbReference type="InterPro" id="IPR001387">
    <property type="entry name" value="Cro/C1-type_HTH"/>
</dbReference>
<keyword evidence="2" id="KW-0812">Transmembrane</keyword>
<feature type="domain" description="HTH cro/C1-type" evidence="3">
    <location>
        <begin position="60"/>
        <end position="114"/>
    </location>
</feature>
<dbReference type="InterPro" id="IPR050807">
    <property type="entry name" value="TransReg_Diox_bact_type"/>
</dbReference>
<dbReference type="GO" id="GO:0005829">
    <property type="term" value="C:cytosol"/>
    <property type="evidence" value="ECO:0007669"/>
    <property type="project" value="TreeGrafter"/>
</dbReference>
<protein>
    <submittedName>
        <fullName evidence="4">Uncharacterized HTH-type transcriptional regulator YazB (Modular protein)</fullName>
    </submittedName>
</protein>
<reference evidence="4" key="1">
    <citation type="submission" date="2018-01" db="EMBL/GenBank/DDBJ databases">
        <authorList>
            <person name="Regsiter A."/>
            <person name="William W."/>
        </authorList>
    </citation>
    <scope>NUCLEOTIDE SEQUENCE</scope>
    <source>
        <strain evidence="4">TRIP AH-1</strain>
    </source>
</reference>
<dbReference type="Pfam" id="PF01381">
    <property type="entry name" value="HTH_3"/>
    <property type="match status" value="1"/>
</dbReference>
<dbReference type="GO" id="GO:0003700">
    <property type="term" value="F:DNA-binding transcription factor activity"/>
    <property type="evidence" value="ECO:0007669"/>
    <property type="project" value="TreeGrafter"/>
</dbReference>
<dbReference type="GO" id="GO:0003677">
    <property type="term" value="F:DNA binding"/>
    <property type="evidence" value="ECO:0007669"/>
    <property type="project" value="UniProtKB-KW"/>
</dbReference>
<dbReference type="PANTHER" id="PTHR46797">
    <property type="entry name" value="HTH-TYPE TRANSCRIPTIONAL REGULATOR"/>
    <property type="match status" value="1"/>
</dbReference>